<organism evidence="2 3">
    <name type="scientific">Pleuronectes platessa</name>
    <name type="common">European plaice</name>
    <dbReference type="NCBI Taxonomy" id="8262"/>
    <lineage>
        <taxon>Eukaryota</taxon>
        <taxon>Metazoa</taxon>
        <taxon>Chordata</taxon>
        <taxon>Craniata</taxon>
        <taxon>Vertebrata</taxon>
        <taxon>Euteleostomi</taxon>
        <taxon>Actinopterygii</taxon>
        <taxon>Neopterygii</taxon>
        <taxon>Teleostei</taxon>
        <taxon>Neoteleostei</taxon>
        <taxon>Acanthomorphata</taxon>
        <taxon>Carangaria</taxon>
        <taxon>Pleuronectiformes</taxon>
        <taxon>Pleuronectoidei</taxon>
        <taxon>Pleuronectidae</taxon>
        <taxon>Pleuronectes</taxon>
    </lineage>
</organism>
<protein>
    <submittedName>
        <fullName evidence="2">Uncharacterized protein</fullName>
    </submittedName>
</protein>
<name>A0A9N7TVP9_PLEPL</name>
<comment type="caution">
    <text evidence="2">The sequence shown here is derived from an EMBL/GenBank/DDBJ whole genome shotgun (WGS) entry which is preliminary data.</text>
</comment>
<gene>
    <name evidence="2" type="ORF">PLEPLA_LOCUS7425</name>
</gene>
<proteinExistence type="predicted"/>
<evidence type="ECO:0000256" key="1">
    <source>
        <dbReference type="SAM" id="MobiDB-lite"/>
    </source>
</evidence>
<accession>A0A9N7TVP9</accession>
<feature type="region of interest" description="Disordered" evidence="1">
    <location>
        <begin position="190"/>
        <end position="239"/>
    </location>
</feature>
<reference evidence="2" key="1">
    <citation type="submission" date="2020-03" db="EMBL/GenBank/DDBJ databases">
        <authorList>
            <person name="Weist P."/>
        </authorList>
    </citation>
    <scope>NUCLEOTIDE SEQUENCE</scope>
</reference>
<dbReference type="AlphaFoldDB" id="A0A9N7TVP9"/>
<dbReference type="EMBL" id="CADEAL010000399">
    <property type="protein sequence ID" value="CAB1419577.1"/>
    <property type="molecule type" value="Genomic_DNA"/>
</dbReference>
<sequence length="239" mass="25913">MSDTRRTIRQHPFRVNVGAEWTHGDSLSSSSSFSFSTSSIPPSPHPSCWRNSQPSLQVASQPRPAEHVFSSPGRVNLPPVLHLRLHLPPFAKLQEEASSSPLKASPSLLAPRSISADCQLQISDSMVEMLHPSKAFATRRRGSESSGRFGQLDEAVSLFTTDSVEVSGLDSGSCAADRSRPPTARGAQYLFQSRHTGPVSGASKKERKKKLDRVEEAGRAVTTGSPPRRFLPVGRFNSG</sequence>
<dbReference type="Proteomes" id="UP001153269">
    <property type="component" value="Unassembled WGS sequence"/>
</dbReference>
<evidence type="ECO:0000313" key="3">
    <source>
        <dbReference type="Proteomes" id="UP001153269"/>
    </source>
</evidence>
<evidence type="ECO:0000313" key="2">
    <source>
        <dbReference type="EMBL" id="CAB1419577.1"/>
    </source>
</evidence>
<keyword evidence="3" id="KW-1185">Reference proteome</keyword>